<dbReference type="RefSeq" id="XP_027608334.1">
    <property type="nucleotide sequence ID" value="XM_027752533.1"/>
</dbReference>
<accession>A0A401G5I0</accession>
<comment type="caution">
    <text evidence="2">The sequence shown here is derived from an EMBL/GenBank/DDBJ whole genome shotgun (WGS) entry which is preliminary data.</text>
</comment>
<gene>
    <name evidence="2" type="ORF">SCP_0102950</name>
</gene>
<evidence type="ECO:0000256" key="1">
    <source>
        <dbReference type="SAM" id="Coils"/>
    </source>
</evidence>
<protein>
    <submittedName>
        <fullName evidence="2">Uncharacterized protein</fullName>
    </submittedName>
</protein>
<reference evidence="2 3" key="1">
    <citation type="journal article" date="2018" name="Sci. Rep.">
        <title>Genome sequence of the cauliflower mushroom Sparassis crispa (Hanabiratake) and its association with beneficial usage.</title>
        <authorList>
            <person name="Kiyama R."/>
            <person name="Furutani Y."/>
            <person name="Kawaguchi K."/>
            <person name="Nakanishi T."/>
        </authorList>
    </citation>
    <scope>NUCLEOTIDE SEQUENCE [LARGE SCALE GENOMIC DNA]</scope>
</reference>
<keyword evidence="1" id="KW-0175">Coiled coil</keyword>
<dbReference type="Proteomes" id="UP000287166">
    <property type="component" value="Unassembled WGS sequence"/>
</dbReference>
<proteinExistence type="predicted"/>
<organism evidence="2 3">
    <name type="scientific">Sparassis crispa</name>
    <dbReference type="NCBI Taxonomy" id="139825"/>
    <lineage>
        <taxon>Eukaryota</taxon>
        <taxon>Fungi</taxon>
        <taxon>Dikarya</taxon>
        <taxon>Basidiomycota</taxon>
        <taxon>Agaricomycotina</taxon>
        <taxon>Agaricomycetes</taxon>
        <taxon>Polyporales</taxon>
        <taxon>Sparassidaceae</taxon>
        <taxon>Sparassis</taxon>
    </lineage>
</organism>
<feature type="coiled-coil region" evidence="1">
    <location>
        <begin position="66"/>
        <end position="93"/>
    </location>
</feature>
<dbReference type="EMBL" id="BFAD01000001">
    <property type="protein sequence ID" value="GBE77421.1"/>
    <property type="molecule type" value="Genomic_DNA"/>
</dbReference>
<evidence type="ECO:0000313" key="3">
    <source>
        <dbReference type="Proteomes" id="UP000287166"/>
    </source>
</evidence>
<dbReference type="InParanoid" id="A0A401G5I0"/>
<evidence type="ECO:0000313" key="2">
    <source>
        <dbReference type="EMBL" id="GBE77421.1"/>
    </source>
</evidence>
<name>A0A401G5I0_9APHY</name>
<sequence>MVEPKLKCNTRKCTATTEETGEPSKAKKPHGLNKLFEEVVKATFEETTKLAEYIARLELLNMHMKCDADRATMDKLQAQRALLKAETANMQADAARFQAETARLQAEKAFQGPVNYIMSLLTATGPLPYQWPGILGTKQQRGALPPRSCRTY</sequence>
<dbReference type="GeneID" id="38774338"/>
<dbReference type="AlphaFoldDB" id="A0A401G5I0"/>
<keyword evidence="3" id="KW-1185">Reference proteome</keyword>